<reference evidence="1 2" key="1">
    <citation type="journal article" date="2015" name="PLoS Negl. Trop. Dis.">
        <title>Distribution of Plasmids in Distinct Leptospira Pathogenic Species.</title>
        <authorList>
            <person name="Wang Y."/>
            <person name="Zhuang X."/>
            <person name="Zhong Y."/>
            <person name="Zhang C."/>
            <person name="Zhang Y."/>
            <person name="Zeng L."/>
            <person name="Zhu Y."/>
            <person name="He P."/>
            <person name="Dong K."/>
            <person name="Pal U."/>
            <person name="Guo X."/>
            <person name="Qin J."/>
        </authorList>
    </citation>
    <scope>NUCLEOTIDE SEQUENCE [LARGE SCALE GENOMIC DNA]</scope>
    <source>
        <strain evidence="1 2">56604</strain>
    </source>
</reference>
<evidence type="ECO:0000313" key="1">
    <source>
        <dbReference type="EMBL" id="ALO25286.1"/>
    </source>
</evidence>
<dbReference type="EMBL" id="CP012029">
    <property type="protein sequence ID" value="ALO25286.1"/>
    <property type="molecule type" value="Genomic_DNA"/>
</dbReference>
<dbReference type="PATRIC" id="fig|280505.15.peg.950"/>
<dbReference type="AlphaFoldDB" id="A0A0S2INQ4"/>
<accession>A0A0S2INQ4</accession>
<evidence type="ECO:0000313" key="2">
    <source>
        <dbReference type="Proteomes" id="UP000058857"/>
    </source>
</evidence>
<name>A0A0S2INQ4_LEPBO</name>
<protein>
    <submittedName>
        <fullName evidence="1">Uncharacterized protein</fullName>
    </submittedName>
</protein>
<proteinExistence type="predicted"/>
<organism evidence="1">
    <name type="scientific">Leptospira borgpetersenii serovar Ballum</name>
    <dbReference type="NCBI Taxonomy" id="280505"/>
    <lineage>
        <taxon>Bacteria</taxon>
        <taxon>Pseudomonadati</taxon>
        <taxon>Spirochaetota</taxon>
        <taxon>Spirochaetia</taxon>
        <taxon>Leptospirales</taxon>
        <taxon>Leptospiraceae</taxon>
        <taxon>Leptospira</taxon>
    </lineage>
</organism>
<dbReference type="Proteomes" id="UP000058857">
    <property type="component" value="Chromosome 1"/>
</dbReference>
<sequence>MCYIVDMQNEKLKEKLAELLSQIIEIIESSASNLGLPIYQETNWFSDNGRHYYRRTFRKILWQPVINELDNIFKKLESYSQAQNIAEEDAVFGSHLNKQVGTLFGSRTITFKMLIHTVLDRFLPTDEIPKFNLEKFSKVFDEIEADFLSPTISTMEITPLFGFRSDETRLPLANGLSIELLSDEEISKLISSGVPMSLQNVSDNIADVLYKHAIVRVSKLTKIFGSDNRASMETKNEVHITNNTIISALQLFKFGTIFPVANIYRNIGFFSIGSSMSSGYPRFGLRSSYVISKKEIEEFLILWNKIYTLTPNKIPHFLEVALRRFADGTLRPNLEDQIIDLLISAEAIYLSSGGTDQGELKYRLAHRAALFLESDPIKQKEIFKFMKNAYDIRSKFVHGSVSKVSFPKKDDGKNMNLNEFEERTREIMRRAIFKVYDLAYQSKDTKFRIDWDNFIFPNAD</sequence>
<gene>
    <name evidence="1" type="ORF">LBBP_00972</name>
</gene>